<evidence type="ECO:0000313" key="2">
    <source>
        <dbReference type="Proteomes" id="UP000278756"/>
    </source>
</evidence>
<reference evidence="2" key="2">
    <citation type="journal article" date="2017" name="Plant Physiol. Biochem.">
        <title>Differential oxidative and antioxidative response of duckweed Lemna minor toward plant growth promoting/inhibiting bacteria.</title>
        <authorList>
            <person name="Ishizawa H."/>
            <person name="Kuroda M."/>
            <person name="Morikawa M."/>
            <person name="Ike M."/>
        </authorList>
    </citation>
    <scope>NUCLEOTIDE SEQUENCE [LARGE SCALE GENOMIC DNA]</scope>
    <source>
        <strain evidence="2">M6</strain>
    </source>
</reference>
<dbReference type="OrthoDB" id="7173235at2"/>
<proteinExistence type="predicted"/>
<reference evidence="2" key="1">
    <citation type="journal article" date="2017" name="Biotechnol. Biofuels">
        <title>Evaluation of environmental bacterial communities as a factor affecting the growth of duckweed Lemna minor.</title>
        <authorList>
            <person name="Ishizawa H."/>
            <person name="Kuroda M."/>
            <person name="Morikawa M."/>
            <person name="Ike M."/>
        </authorList>
    </citation>
    <scope>NUCLEOTIDE SEQUENCE [LARGE SCALE GENOMIC DNA]</scope>
    <source>
        <strain evidence="2">M6</strain>
    </source>
</reference>
<gene>
    <name evidence="1" type="ORF">EM6_3082</name>
</gene>
<dbReference type="AlphaFoldDB" id="A0A3G9G8T3"/>
<organism evidence="1 2">
    <name type="scientific">Asticcacaulis excentricus</name>
    <dbReference type="NCBI Taxonomy" id="78587"/>
    <lineage>
        <taxon>Bacteria</taxon>
        <taxon>Pseudomonadati</taxon>
        <taxon>Pseudomonadota</taxon>
        <taxon>Alphaproteobacteria</taxon>
        <taxon>Caulobacterales</taxon>
        <taxon>Caulobacteraceae</taxon>
        <taxon>Asticcacaulis</taxon>
    </lineage>
</organism>
<protein>
    <submittedName>
        <fullName evidence="1">Uncharacterized protein</fullName>
    </submittedName>
</protein>
<dbReference type="RefSeq" id="WP_126424027.1">
    <property type="nucleotide sequence ID" value="NZ_AP018828.1"/>
</dbReference>
<name>A0A3G9G8T3_9CAUL</name>
<accession>A0A3G9G8T3</accession>
<evidence type="ECO:0000313" key="1">
    <source>
        <dbReference type="EMBL" id="BBF82445.1"/>
    </source>
</evidence>
<sequence length="139" mass="14882">MSSKTVWGLGLLLLTAGAGVGLYKQLPAMPQALEARVADALKAEGLGDIAYEVDGLNVRLSFKTQDFRPGVTADERKARLIQAAAAVRSLQPELPPEIEIYVPKGEGYLYGPALQVLTDTSETPMRVSMGKTDHALSDL</sequence>
<dbReference type="Proteomes" id="UP000278756">
    <property type="component" value="Chromosome 2"/>
</dbReference>
<dbReference type="EMBL" id="AP018828">
    <property type="protein sequence ID" value="BBF82445.1"/>
    <property type="molecule type" value="Genomic_DNA"/>
</dbReference>